<proteinExistence type="predicted"/>
<organism evidence="2 3">
    <name type="scientific">Paenirhodobacter hankyongi</name>
    <dbReference type="NCBI Taxonomy" id="2294033"/>
    <lineage>
        <taxon>Bacteria</taxon>
        <taxon>Pseudomonadati</taxon>
        <taxon>Pseudomonadota</taxon>
        <taxon>Alphaproteobacteria</taxon>
        <taxon>Rhodobacterales</taxon>
        <taxon>Rhodobacter group</taxon>
        <taxon>Paenirhodobacter</taxon>
    </lineage>
</organism>
<dbReference type="AlphaFoldDB" id="A0A421BJ12"/>
<sequence length="308" mass="32513">LVNLSGLTAQQRVFLGAISGSSSGTLTLGGSFRFDPTAAFSTWYEATTEASIAAPMTALRGALGDLAAAVRAETARAAHETAVTGLNTYVAGLTRNALGNYFVTDADLAAMAGIIGLDTTGQTALQLRRAIAGYDAADLLSSTIYDPTGNLEAAYLASVAPQDSTPAPASYALSDYRLQRVSPFAFLVTGPLGGRRVFSAATEDLVKDQIASQGFPAFARGGTHDGGPAYIGENDLELVAPSRIYNPSETRSMLDNRQVVEELRALREELRALKDESRQLGLQTADNTRSIAKVTRKWDVTGMPKETA</sequence>
<comment type="caution">
    <text evidence="2">The sequence shown here is derived from an EMBL/GenBank/DDBJ whole genome shotgun (WGS) entry which is preliminary data.</text>
</comment>
<name>A0A421BJ12_9RHOB</name>
<accession>A0A421BJ12</accession>
<gene>
    <name evidence="2" type="ORF">DYS74_18370</name>
</gene>
<reference evidence="2 3" key="1">
    <citation type="submission" date="2018-10" db="EMBL/GenBank/DDBJ databases">
        <title>Rhodobacter sp . BO-81.</title>
        <authorList>
            <person name="Im W.T."/>
        </authorList>
    </citation>
    <scope>NUCLEOTIDE SEQUENCE [LARGE SCALE GENOMIC DNA]</scope>
    <source>
        <strain evidence="2 3">BO-81</strain>
    </source>
</reference>
<keyword evidence="1" id="KW-0175">Coiled coil</keyword>
<evidence type="ECO:0000313" key="2">
    <source>
        <dbReference type="EMBL" id="RLL60569.1"/>
    </source>
</evidence>
<feature type="non-terminal residue" evidence="2">
    <location>
        <position position="1"/>
    </location>
</feature>
<dbReference type="EMBL" id="RCHI01000045">
    <property type="protein sequence ID" value="RLL60569.1"/>
    <property type="molecule type" value="Genomic_DNA"/>
</dbReference>
<protein>
    <submittedName>
        <fullName evidence="2">Uncharacterized protein</fullName>
    </submittedName>
</protein>
<dbReference type="Proteomes" id="UP000279673">
    <property type="component" value="Unassembled WGS sequence"/>
</dbReference>
<feature type="coiled-coil region" evidence="1">
    <location>
        <begin position="256"/>
        <end position="283"/>
    </location>
</feature>
<evidence type="ECO:0000313" key="3">
    <source>
        <dbReference type="Proteomes" id="UP000279673"/>
    </source>
</evidence>
<keyword evidence="3" id="KW-1185">Reference proteome</keyword>
<evidence type="ECO:0000256" key="1">
    <source>
        <dbReference type="SAM" id="Coils"/>
    </source>
</evidence>